<dbReference type="CDD" id="cd00022">
    <property type="entry name" value="BIR"/>
    <property type="match status" value="2"/>
</dbReference>
<feature type="compositionally biased region" description="Basic and acidic residues" evidence="3">
    <location>
        <begin position="441"/>
        <end position="451"/>
    </location>
</feature>
<keyword evidence="2" id="KW-0862">Zinc</keyword>
<feature type="compositionally biased region" description="Basic residues" evidence="3">
    <location>
        <begin position="281"/>
        <end position="301"/>
    </location>
</feature>
<dbReference type="PROSITE" id="PS50143">
    <property type="entry name" value="BIR_REPEAT_2"/>
    <property type="match status" value="2"/>
</dbReference>
<feature type="compositionally biased region" description="Polar residues" evidence="3">
    <location>
        <begin position="607"/>
        <end position="635"/>
    </location>
</feature>
<feature type="compositionally biased region" description="Basic and acidic residues" evidence="3">
    <location>
        <begin position="647"/>
        <end position="666"/>
    </location>
</feature>
<keyword evidence="1" id="KW-0479">Metal-binding</keyword>
<evidence type="ECO:0000256" key="3">
    <source>
        <dbReference type="SAM" id="MobiDB-lite"/>
    </source>
</evidence>
<evidence type="ECO:0000256" key="2">
    <source>
        <dbReference type="ARBA" id="ARBA00022833"/>
    </source>
</evidence>
<feature type="compositionally biased region" description="Basic residues" evidence="3">
    <location>
        <begin position="220"/>
        <end position="231"/>
    </location>
</feature>
<sequence length="910" mass="98316">MGPTVEMQTYAARLETFEQTHQIAKRRTSNTRKAKQSVEWPHNTPTGVELARAGFYYRPAQDSTDNVQCFVCSVKLDGWEPTDSPLLEHIAHSSNCPWAAALSVARDLDSFPSQEPETRDPLCDELTAARQATFDVGNGWPYDGKKGWKCKSDKLVVAGWVFDPSPDADDGVTCFYCGLSLDGWEPKDDPFQEHQRRSADCPFFELVEQYDSFRGAAKGSKTKAKGTKGRARASIASRQSEISQTSVRFSDTLSLSGTEAEVAAADDSIMTAGTTSSKMSGRSKKGTKPKAALKRAKAKKTARADDENAMTIEYPDIESGASTQGVQLVEADPEPVVEEQTSAPKTKNKKKGTRDSKQVENSVLDASTTSEMPSKKGTRGRKPKPHVEPEPAPADQAIDVSLQLQQELERSTFSDASIVDAEAASTPQPQQDSAARRGIKRTSDGVMKKSIETSIVSMDFPLPPRSATKAAPERSRDGDEVAENTQERGMALSFQLEESSRGGSTTQLSDLEVKSSKPTRGRQKKKSTDSTQREDELSAVSADGNARQEAASQKAALKKSRGRPKKVSTDDGQREPPTSQEVLVDSDAKLEAETGRSNAKPKENTKASKGSIASNTSFTEADPTSETLPASSNSAGEGLDQDEREIEAELARIAAEQEGHSKHEGEQLQAFKVLEAEAEADAENDNENENRVHVGAEASSNEAPEDEFEPTPSGRESKRSRRDSGSSWQEAEASTPRIAQPPFHAIVDKVANATPSPAGSDKENLPSSIAAPQTAVKAHLLLSPTKTIRIPLAPGTPNRSPSRIPMLSPSKLQFSALSSTQPWEAVDLDAILSTSSLSDQASPGKVGNALAQAAGMLTSPEKKMSVEEWIRWRAGKGEEDLRRRCESLVGVFEREGNRALGCLEGIVVQS</sequence>
<feature type="compositionally biased region" description="Basic residues" evidence="3">
    <location>
        <begin position="556"/>
        <end position="566"/>
    </location>
</feature>
<comment type="caution">
    <text evidence="4">The sequence shown here is derived from an EMBL/GenBank/DDBJ whole genome shotgun (WGS) entry which is preliminary data.</text>
</comment>
<dbReference type="SMART" id="SM00238">
    <property type="entry name" value="BIR"/>
    <property type="match status" value="2"/>
</dbReference>
<protein>
    <recommendedName>
        <fullName evidence="6">BIR-domain-containing protein</fullName>
    </recommendedName>
</protein>
<evidence type="ECO:0000313" key="4">
    <source>
        <dbReference type="EMBL" id="KAF2721271.1"/>
    </source>
</evidence>
<dbReference type="PANTHER" id="PTHR46771:SF5">
    <property type="entry name" value="DETERIN"/>
    <property type="match status" value="1"/>
</dbReference>
<feature type="region of interest" description="Disordered" evidence="3">
    <location>
        <begin position="217"/>
        <end position="239"/>
    </location>
</feature>
<gene>
    <name evidence="4" type="ORF">K431DRAFT_294526</name>
</gene>
<feature type="compositionally biased region" description="Basic and acidic residues" evidence="3">
    <location>
        <begin position="526"/>
        <end position="536"/>
    </location>
</feature>
<dbReference type="GO" id="GO:0046872">
    <property type="term" value="F:metal ion binding"/>
    <property type="evidence" value="ECO:0007669"/>
    <property type="project" value="UniProtKB-KW"/>
</dbReference>
<dbReference type="Proteomes" id="UP000799441">
    <property type="component" value="Unassembled WGS sequence"/>
</dbReference>
<reference evidence="4" key="1">
    <citation type="journal article" date="2020" name="Stud. Mycol.">
        <title>101 Dothideomycetes genomes: a test case for predicting lifestyles and emergence of pathogens.</title>
        <authorList>
            <person name="Haridas S."/>
            <person name="Albert R."/>
            <person name="Binder M."/>
            <person name="Bloem J."/>
            <person name="Labutti K."/>
            <person name="Salamov A."/>
            <person name="Andreopoulos B."/>
            <person name="Baker S."/>
            <person name="Barry K."/>
            <person name="Bills G."/>
            <person name="Bluhm B."/>
            <person name="Cannon C."/>
            <person name="Castanera R."/>
            <person name="Culley D."/>
            <person name="Daum C."/>
            <person name="Ezra D."/>
            <person name="Gonzalez J."/>
            <person name="Henrissat B."/>
            <person name="Kuo A."/>
            <person name="Liang C."/>
            <person name="Lipzen A."/>
            <person name="Lutzoni F."/>
            <person name="Magnuson J."/>
            <person name="Mondo S."/>
            <person name="Nolan M."/>
            <person name="Ohm R."/>
            <person name="Pangilinan J."/>
            <person name="Park H.-J."/>
            <person name="Ramirez L."/>
            <person name="Alfaro M."/>
            <person name="Sun H."/>
            <person name="Tritt A."/>
            <person name="Yoshinaga Y."/>
            <person name="Zwiers L.-H."/>
            <person name="Turgeon B."/>
            <person name="Goodwin S."/>
            <person name="Spatafora J."/>
            <person name="Crous P."/>
            <person name="Grigoriev I."/>
        </authorList>
    </citation>
    <scope>NUCLEOTIDE SEQUENCE</scope>
    <source>
        <strain evidence="4">CBS 116435</strain>
    </source>
</reference>
<dbReference type="EMBL" id="MU003792">
    <property type="protein sequence ID" value="KAF2721271.1"/>
    <property type="molecule type" value="Genomic_DNA"/>
</dbReference>
<organism evidence="4 5">
    <name type="scientific">Polychaeton citri CBS 116435</name>
    <dbReference type="NCBI Taxonomy" id="1314669"/>
    <lineage>
        <taxon>Eukaryota</taxon>
        <taxon>Fungi</taxon>
        <taxon>Dikarya</taxon>
        <taxon>Ascomycota</taxon>
        <taxon>Pezizomycotina</taxon>
        <taxon>Dothideomycetes</taxon>
        <taxon>Dothideomycetidae</taxon>
        <taxon>Capnodiales</taxon>
        <taxon>Capnodiaceae</taxon>
        <taxon>Polychaeton</taxon>
    </lineage>
</organism>
<keyword evidence="5" id="KW-1185">Reference proteome</keyword>
<dbReference type="OrthoDB" id="2196114at2759"/>
<feature type="compositionally biased region" description="Acidic residues" evidence="3">
    <location>
        <begin position="676"/>
        <end position="687"/>
    </location>
</feature>
<feature type="compositionally biased region" description="Basic and acidic residues" evidence="3">
    <location>
        <begin position="586"/>
        <end position="606"/>
    </location>
</feature>
<dbReference type="SUPFAM" id="SSF57924">
    <property type="entry name" value="Inhibitor of apoptosis (IAP) repeat"/>
    <property type="match status" value="2"/>
</dbReference>
<accession>A0A9P4QAD4</accession>
<feature type="region of interest" description="Disordered" evidence="3">
    <location>
        <begin position="273"/>
        <end position="766"/>
    </location>
</feature>
<name>A0A9P4QAD4_9PEZI</name>
<proteinExistence type="predicted"/>
<evidence type="ECO:0000313" key="5">
    <source>
        <dbReference type="Proteomes" id="UP000799441"/>
    </source>
</evidence>
<dbReference type="InterPro" id="IPR051190">
    <property type="entry name" value="Baculoviral_IAP"/>
</dbReference>
<dbReference type="InterPro" id="IPR001370">
    <property type="entry name" value="BIR_rpt"/>
</dbReference>
<feature type="compositionally biased region" description="Polar residues" evidence="3">
    <location>
        <begin position="359"/>
        <end position="372"/>
    </location>
</feature>
<dbReference type="PANTHER" id="PTHR46771">
    <property type="entry name" value="DETERIN"/>
    <property type="match status" value="1"/>
</dbReference>
<dbReference type="Pfam" id="PF00653">
    <property type="entry name" value="BIR"/>
    <property type="match status" value="2"/>
</dbReference>
<dbReference type="AlphaFoldDB" id="A0A9P4QAD4"/>
<dbReference type="Gene3D" id="1.10.1170.10">
    <property type="entry name" value="Inhibitor Of Apoptosis Protein (2mihbC-IAP-1), Chain A"/>
    <property type="match status" value="2"/>
</dbReference>
<evidence type="ECO:0000256" key="1">
    <source>
        <dbReference type="ARBA" id="ARBA00022723"/>
    </source>
</evidence>
<evidence type="ECO:0008006" key="6">
    <source>
        <dbReference type="Google" id="ProtNLM"/>
    </source>
</evidence>